<evidence type="ECO:0000256" key="4">
    <source>
        <dbReference type="SAM" id="MobiDB-lite"/>
    </source>
</evidence>
<keyword evidence="3" id="KW-0269">Exonuclease</keyword>
<evidence type="ECO:0000256" key="2">
    <source>
        <dbReference type="ARBA" id="ARBA00022801"/>
    </source>
</evidence>
<feature type="region of interest" description="Disordered" evidence="4">
    <location>
        <begin position="1"/>
        <end position="32"/>
    </location>
</feature>
<dbReference type="InterPro" id="IPR036397">
    <property type="entry name" value="RNaseH_sf"/>
</dbReference>
<feature type="domain" description="Exonuclease" evidence="5">
    <location>
        <begin position="146"/>
        <end position="253"/>
    </location>
</feature>
<dbReference type="Proteomes" id="UP001055439">
    <property type="component" value="Chromosome 8"/>
</dbReference>
<dbReference type="OrthoDB" id="6764281at2759"/>
<dbReference type="Pfam" id="PF00929">
    <property type="entry name" value="RNase_T"/>
    <property type="match status" value="1"/>
</dbReference>
<dbReference type="GO" id="GO:0000175">
    <property type="term" value="F:3'-5'-RNA exonuclease activity"/>
    <property type="evidence" value="ECO:0007669"/>
    <property type="project" value="InterPro"/>
</dbReference>
<evidence type="ECO:0000313" key="7">
    <source>
        <dbReference type="Proteomes" id="UP001055439"/>
    </source>
</evidence>
<evidence type="ECO:0000313" key="6">
    <source>
        <dbReference type="EMBL" id="URE39185.1"/>
    </source>
</evidence>
<dbReference type="InterPro" id="IPR012337">
    <property type="entry name" value="RNaseH-like_sf"/>
</dbReference>
<protein>
    <submittedName>
        <fullName evidence="6">Cytochrome P450</fullName>
    </submittedName>
</protein>
<feature type="non-terminal residue" evidence="6">
    <location>
        <position position="398"/>
    </location>
</feature>
<dbReference type="SUPFAM" id="SSF53098">
    <property type="entry name" value="Ribonuclease H-like"/>
    <property type="match status" value="1"/>
</dbReference>
<evidence type="ECO:0000259" key="5">
    <source>
        <dbReference type="Pfam" id="PF00929"/>
    </source>
</evidence>
<accession>A0A9E7L5W7</accession>
<sequence>MYHWAAVSGPASTQRSAAPPLGHHRAATVGTPHPALDGTDALRPSWLLHTFLLVSGRRIHQLSIIRCAIREAMKPRLPRGRLGTETQAWAPFFPPLSIPQGKAALIRQRSMATSRLIAKKRDPVVHGGRSLVSLPSRLFLRSPHAHVDRGVPLSEALLMHDKWLEKKGIKHKNFAVVTWSNWDCRVMLESECKFKRIRKPPYFNRWINLKVPFQEMFQGVRCNLKEAVQLAGLTWEGRAHCGLDDARNTARLLVHLMDMGFKFSITNSLMSQTSEFPVKYETSRNLLLDQNQHTQKPKELVGGPFQFHPFVNSGGKERQMFCYCGVLSSKCVVRKPGPTQGRCFFGCGNWTASRRAMDQVIQPMFLPRTAVMPPCLEREHPQPVVMTAAGCKCPLLAA</sequence>
<dbReference type="CDD" id="cd06133">
    <property type="entry name" value="ERI-1_3'hExo_like"/>
    <property type="match status" value="1"/>
</dbReference>
<dbReference type="AlphaFoldDB" id="A0A9E7L5W7"/>
<dbReference type="InterPro" id="IPR013520">
    <property type="entry name" value="Ribonucl_H"/>
</dbReference>
<dbReference type="InterPro" id="IPR047201">
    <property type="entry name" value="ERI-1_3'hExo-like"/>
</dbReference>
<keyword evidence="7" id="KW-1185">Reference proteome</keyword>
<keyword evidence="2" id="KW-0378">Hydrolase</keyword>
<name>A0A9E7L5W7_9LILI</name>
<keyword evidence="1" id="KW-0540">Nuclease</keyword>
<proteinExistence type="predicted"/>
<dbReference type="GO" id="GO:0003676">
    <property type="term" value="F:nucleic acid binding"/>
    <property type="evidence" value="ECO:0007669"/>
    <property type="project" value="InterPro"/>
</dbReference>
<dbReference type="PANTHER" id="PTHR23044:SF61">
    <property type="entry name" value="3'-5' EXORIBONUCLEASE 1-RELATED"/>
    <property type="match status" value="1"/>
</dbReference>
<evidence type="ECO:0000256" key="3">
    <source>
        <dbReference type="ARBA" id="ARBA00022839"/>
    </source>
</evidence>
<gene>
    <name evidence="6" type="ORF">MUK42_17622</name>
</gene>
<reference evidence="6" key="1">
    <citation type="submission" date="2022-05" db="EMBL/GenBank/DDBJ databases">
        <title>The Musa troglodytarum L. genome provides insights into the mechanism of non-climacteric behaviour and enrichment of carotenoids.</title>
        <authorList>
            <person name="Wang J."/>
        </authorList>
    </citation>
    <scope>NUCLEOTIDE SEQUENCE</scope>
    <source>
        <tissue evidence="6">Leaf</tissue>
    </source>
</reference>
<organism evidence="6 7">
    <name type="scientific">Musa troglodytarum</name>
    <name type="common">fe'i banana</name>
    <dbReference type="NCBI Taxonomy" id="320322"/>
    <lineage>
        <taxon>Eukaryota</taxon>
        <taxon>Viridiplantae</taxon>
        <taxon>Streptophyta</taxon>
        <taxon>Embryophyta</taxon>
        <taxon>Tracheophyta</taxon>
        <taxon>Spermatophyta</taxon>
        <taxon>Magnoliopsida</taxon>
        <taxon>Liliopsida</taxon>
        <taxon>Zingiberales</taxon>
        <taxon>Musaceae</taxon>
        <taxon>Musa</taxon>
    </lineage>
</organism>
<dbReference type="EMBL" id="CP097510">
    <property type="protein sequence ID" value="URE39185.1"/>
    <property type="molecule type" value="Genomic_DNA"/>
</dbReference>
<dbReference type="InterPro" id="IPR051274">
    <property type="entry name" value="3-5_Exoribonuclease"/>
</dbReference>
<dbReference type="Gene3D" id="3.30.420.10">
    <property type="entry name" value="Ribonuclease H-like superfamily/Ribonuclease H"/>
    <property type="match status" value="1"/>
</dbReference>
<dbReference type="PANTHER" id="PTHR23044">
    <property type="entry name" value="3'-5' EXONUCLEASE ERI1-RELATED"/>
    <property type="match status" value="1"/>
</dbReference>
<evidence type="ECO:0000256" key="1">
    <source>
        <dbReference type="ARBA" id="ARBA00022722"/>
    </source>
</evidence>